<dbReference type="GO" id="GO:0016491">
    <property type="term" value="F:oxidoreductase activity"/>
    <property type="evidence" value="ECO:0007669"/>
    <property type="project" value="InterPro"/>
</dbReference>
<sequence length="178" mass="18714">MSNINILAISGSLRPNSSNAAIIRQVTAFAPPGVTINQYNGLATLPHFNPDLDNDTPPAPVFELRTLLKAADAVLICTPEYAFGVPGSLKNALDWTVSSGEFVDKPVALITASSVGQNAHAALLLTLGAISAKVADDAKLLIPFIRTKVNSDGEVIDEEVLQALKMVLKALIGAINDQ</sequence>
<dbReference type="InterPro" id="IPR050712">
    <property type="entry name" value="NAD(P)H-dep_reductase"/>
</dbReference>
<organism evidence="2 3">
    <name type="scientific">Mucilaginibacter paludis DSM 18603</name>
    <dbReference type="NCBI Taxonomy" id="714943"/>
    <lineage>
        <taxon>Bacteria</taxon>
        <taxon>Pseudomonadati</taxon>
        <taxon>Bacteroidota</taxon>
        <taxon>Sphingobacteriia</taxon>
        <taxon>Sphingobacteriales</taxon>
        <taxon>Sphingobacteriaceae</taxon>
        <taxon>Mucilaginibacter</taxon>
    </lineage>
</organism>
<dbReference type="eggNOG" id="COG0431">
    <property type="taxonomic scope" value="Bacteria"/>
</dbReference>
<dbReference type="InterPro" id="IPR029039">
    <property type="entry name" value="Flavoprotein-like_sf"/>
</dbReference>
<dbReference type="GO" id="GO:0010181">
    <property type="term" value="F:FMN binding"/>
    <property type="evidence" value="ECO:0007669"/>
    <property type="project" value="TreeGrafter"/>
</dbReference>
<dbReference type="PANTHER" id="PTHR30543:SF21">
    <property type="entry name" value="NAD(P)H-DEPENDENT FMN REDUCTASE LOT6"/>
    <property type="match status" value="1"/>
</dbReference>
<dbReference type="InterPro" id="IPR005025">
    <property type="entry name" value="FMN_Rdtase-like_dom"/>
</dbReference>
<evidence type="ECO:0000259" key="1">
    <source>
        <dbReference type="Pfam" id="PF03358"/>
    </source>
</evidence>
<dbReference type="PANTHER" id="PTHR30543">
    <property type="entry name" value="CHROMATE REDUCTASE"/>
    <property type="match status" value="1"/>
</dbReference>
<reference evidence="2" key="1">
    <citation type="submission" date="2011-09" db="EMBL/GenBank/DDBJ databases">
        <title>The permanent draft genome of Mucilaginibacter paludis DSM 18603.</title>
        <authorList>
            <consortium name="US DOE Joint Genome Institute (JGI-PGF)"/>
            <person name="Lucas S."/>
            <person name="Han J."/>
            <person name="Lapidus A."/>
            <person name="Bruce D."/>
            <person name="Goodwin L."/>
            <person name="Pitluck S."/>
            <person name="Peters L."/>
            <person name="Kyrpides N."/>
            <person name="Mavromatis K."/>
            <person name="Ivanova N."/>
            <person name="Mikhailova N."/>
            <person name="Held B."/>
            <person name="Detter J.C."/>
            <person name="Tapia R."/>
            <person name="Han C."/>
            <person name="Land M."/>
            <person name="Hauser L."/>
            <person name="Markowitz V."/>
            <person name="Cheng J.-F."/>
            <person name="Hugenholtz P."/>
            <person name="Woyke T."/>
            <person name="Wu D."/>
            <person name="Tindall B."/>
            <person name="Brambilla E."/>
            <person name="Klenk H.-P."/>
            <person name="Eisen J.A."/>
        </authorList>
    </citation>
    <scope>NUCLEOTIDE SEQUENCE [LARGE SCALE GENOMIC DNA]</scope>
    <source>
        <strain evidence="2">DSM 18603</strain>
    </source>
</reference>
<dbReference type="EMBL" id="CM001403">
    <property type="protein sequence ID" value="EHQ28166.1"/>
    <property type="molecule type" value="Genomic_DNA"/>
</dbReference>
<gene>
    <name evidence="2" type="ORF">Mucpa_4075</name>
</gene>
<dbReference type="Proteomes" id="UP000002774">
    <property type="component" value="Chromosome"/>
</dbReference>
<name>H1Y0B7_9SPHI</name>
<dbReference type="OrthoDB" id="9812295at2"/>
<dbReference type="SUPFAM" id="SSF52218">
    <property type="entry name" value="Flavoproteins"/>
    <property type="match status" value="1"/>
</dbReference>
<evidence type="ECO:0000313" key="3">
    <source>
        <dbReference type="Proteomes" id="UP000002774"/>
    </source>
</evidence>
<dbReference type="STRING" id="714943.Mucpa_4075"/>
<feature type="domain" description="NADPH-dependent FMN reductase-like" evidence="1">
    <location>
        <begin position="5"/>
        <end position="143"/>
    </location>
</feature>
<dbReference type="AlphaFoldDB" id="H1Y0B7"/>
<keyword evidence="3" id="KW-1185">Reference proteome</keyword>
<proteinExistence type="predicted"/>
<dbReference type="Pfam" id="PF03358">
    <property type="entry name" value="FMN_red"/>
    <property type="match status" value="1"/>
</dbReference>
<accession>H1Y0B7</accession>
<dbReference type="HOGENOM" id="CLU_055322_4_3_10"/>
<dbReference type="RefSeq" id="WP_008508915.1">
    <property type="nucleotide sequence ID" value="NZ_CM001403.1"/>
</dbReference>
<dbReference type="Gene3D" id="3.40.50.360">
    <property type="match status" value="1"/>
</dbReference>
<evidence type="ECO:0000313" key="2">
    <source>
        <dbReference type="EMBL" id="EHQ28166.1"/>
    </source>
</evidence>
<dbReference type="GO" id="GO:0005829">
    <property type="term" value="C:cytosol"/>
    <property type="evidence" value="ECO:0007669"/>
    <property type="project" value="TreeGrafter"/>
</dbReference>
<protein>
    <submittedName>
        <fullName evidence="2">NADPH-dependent FMN reductase</fullName>
    </submittedName>
</protein>